<keyword evidence="1" id="KW-0472">Membrane</keyword>
<feature type="domain" description="VanZ-like" evidence="2">
    <location>
        <begin position="40"/>
        <end position="97"/>
    </location>
</feature>
<evidence type="ECO:0000256" key="1">
    <source>
        <dbReference type="SAM" id="Phobius"/>
    </source>
</evidence>
<keyword evidence="4" id="KW-1185">Reference proteome</keyword>
<dbReference type="EMBL" id="WBVO01000003">
    <property type="protein sequence ID" value="KAB2813762.1"/>
    <property type="molecule type" value="Genomic_DNA"/>
</dbReference>
<feature type="transmembrane region" description="Helical" evidence="1">
    <location>
        <begin position="20"/>
        <end position="38"/>
    </location>
</feature>
<evidence type="ECO:0000313" key="3">
    <source>
        <dbReference type="EMBL" id="KAB2813762.1"/>
    </source>
</evidence>
<dbReference type="PANTHER" id="PTHR28008:SF1">
    <property type="entry name" value="DOMAIN PROTEIN, PUTATIVE (AFU_ORTHOLOGUE AFUA_3G10980)-RELATED"/>
    <property type="match status" value="1"/>
</dbReference>
<dbReference type="PANTHER" id="PTHR28008">
    <property type="entry name" value="DOMAIN PROTEIN, PUTATIVE (AFU_ORTHOLOGUE AFUA_3G10980)-RELATED"/>
    <property type="match status" value="1"/>
</dbReference>
<dbReference type="AlphaFoldDB" id="A0A6N6RL64"/>
<keyword evidence="1" id="KW-0812">Transmembrane</keyword>
<dbReference type="OrthoDB" id="5472246at2"/>
<dbReference type="RefSeq" id="WP_151666964.1">
    <property type="nucleotide sequence ID" value="NZ_WBVO01000003.1"/>
</dbReference>
<accession>A0A6N6RL64</accession>
<organism evidence="3 4">
    <name type="scientific">Phaeocystidibacter luteus</name>
    <dbReference type="NCBI Taxonomy" id="911197"/>
    <lineage>
        <taxon>Bacteria</taxon>
        <taxon>Pseudomonadati</taxon>
        <taxon>Bacteroidota</taxon>
        <taxon>Flavobacteriia</taxon>
        <taxon>Flavobacteriales</taxon>
        <taxon>Phaeocystidibacteraceae</taxon>
        <taxon>Phaeocystidibacter</taxon>
    </lineage>
</organism>
<evidence type="ECO:0000259" key="2">
    <source>
        <dbReference type="Pfam" id="PF04892"/>
    </source>
</evidence>
<dbReference type="InterPro" id="IPR006976">
    <property type="entry name" value="VanZ-like"/>
</dbReference>
<comment type="caution">
    <text evidence="3">The sequence shown here is derived from an EMBL/GenBank/DDBJ whole genome shotgun (WGS) entry which is preliminary data.</text>
</comment>
<proteinExistence type="predicted"/>
<gene>
    <name evidence="3" type="ORF">F8C67_06275</name>
</gene>
<name>A0A6N6RL64_9FLAO</name>
<dbReference type="NCBIfam" id="NF037970">
    <property type="entry name" value="vanZ_1"/>
    <property type="match status" value="1"/>
</dbReference>
<keyword evidence="1" id="KW-1133">Transmembrane helix</keyword>
<dbReference type="Proteomes" id="UP000468650">
    <property type="component" value="Unassembled WGS sequence"/>
</dbReference>
<protein>
    <submittedName>
        <fullName evidence="3">VanZ family protein</fullName>
    </submittedName>
</protein>
<reference evidence="3 4" key="1">
    <citation type="submission" date="2019-09" db="EMBL/GenBank/DDBJ databases">
        <title>Genomes of family Cryomorphaceae.</title>
        <authorList>
            <person name="Bowman J.P."/>
        </authorList>
    </citation>
    <scope>NUCLEOTIDE SEQUENCE [LARGE SCALE GENOMIC DNA]</scope>
    <source>
        <strain evidence="3 4">LMG 25704</strain>
    </source>
</reference>
<sequence>MSLLPSQELPNTLVEMNDLVIHGGIYVVFSAALSWAYFKMGVLDFRKTLFVLSSSILFGVFIEFAQASLTTYRHFEFADIGANSVGAILGSLVSFLIYRRLVKTA</sequence>
<feature type="transmembrane region" description="Helical" evidence="1">
    <location>
        <begin position="50"/>
        <end position="68"/>
    </location>
</feature>
<dbReference type="Pfam" id="PF04892">
    <property type="entry name" value="VanZ"/>
    <property type="match status" value="1"/>
</dbReference>
<evidence type="ECO:0000313" key="4">
    <source>
        <dbReference type="Proteomes" id="UP000468650"/>
    </source>
</evidence>
<feature type="transmembrane region" description="Helical" evidence="1">
    <location>
        <begin position="80"/>
        <end position="98"/>
    </location>
</feature>